<protein>
    <recommendedName>
        <fullName evidence="4">Condensin complex subunit 2</fullName>
    </recommendedName>
</protein>
<evidence type="ECO:0000256" key="10">
    <source>
        <dbReference type="ARBA" id="ARBA00023306"/>
    </source>
</evidence>
<gene>
    <name evidence="12" type="ORF">OKA104_LOCUS20078</name>
    <name evidence="11" type="ORF">VCS650_LOCUS33024</name>
</gene>
<keyword evidence="10" id="KW-0131">Cell cycle</keyword>
<evidence type="ECO:0000256" key="4">
    <source>
        <dbReference type="ARBA" id="ARBA00016065"/>
    </source>
</evidence>
<dbReference type="EMBL" id="CAJNON010000624">
    <property type="protein sequence ID" value="CAF1337344.1"/>
    <property type="molecule type" value="Genomic_DNA"/>
</dbReference>
<reference evidence="12" key="1">
    <citation type="submission" date="2021-02" db="EMBL/GenBank/DDBJ databases">
        <authorList>
            <person name="Nowell W R."/>
        </authorList>
    </citation>
    <scope>NUCLEOTIDE SEQUENCE</scope>
</reference>
<comment type="similarity">
    <text evidence="3">Belongs to the CND2 (condensin subunit 2) family.</text>
</comment>
<evidence type="ECO:0000256" key="5">
    <source>
        <dbReference type="ARBA" id="ARBA00022454"/>
    </source>
</evidence>
<evidence type="ECO:0000256" key="6">
    <source>
        <dbReference type="ARBA" id="ARBA00022490"/>
    </source>
</evidence>
<keyword evidence="6" id="KW-0963">Cytoplasm</keyword>
<keyword evidence="5" id="KW-0158">Chromosome</keyword>
<proteinExistence type="inferred from homology"/>
<dbReference type="PANTHER" id="PTHR13108">
    <property type="entry name" value="CONDENSIN COMPLEX SUBUNIT 2"/>
    <property type="match status" value="1"/>
</dbReference>
<organism evidence="12 13">
    <name type="scientific">Adineta steineri</name>
    <dbReference type="NCBI Taxonomy" id="433720"/>
    <lineage>
        <taxon>Eukaryota</taxon>
        <taxon>Metazoa</taxon>
        <taxon>Spiralia</taxon>
        <taxon>Gnathifera</taxon>
        <taxon>Rotifera</taxon>
        <taxon>Eurotatoria</taxon>
        <taxon>Bdelloidea</taxon>
        <taxon>Adinetida</taxon>
        <taxon>Adinetidae</taxon>
        <taxon>Adineta</taxon>
    </lineage>
</organism>
<dbReference type="OrthoDB" id="362021at2759"/>
<evidence type="ECO:0000256" key="9">
    <source>
        <dbReference type="ARBA" id="ARBA00023067"/>
    </source>
</evidence>
<dbReference type="PANTHER" id="PTHR13108:SF9">
    <property type="entry name" value="CONDENSIN COMPLEX SUBUNIT 2"/>
    <property type="match status" value="1"/>
</dbReference>
<comment type="subcellular location">
    <subcellularLocation>
        <location evidence="1">Chromosome</location>
    </subcellularLocation>
    <subcellularLocation>
        <location evidence="2">Cytoplasm</location>
    </subcellularLocation>
</comment>
<accession>A0A819CVL3</accession>
<evidence type="ECO:0000313" key="13">
    <source>
        <dbReference type="Proteomes" id="UP000663881"/>
    </source>
</evidence>
<dbReference type="Proteomes" id="UP000663881">
    <property type="component" value="Unassembled WGS sequence"/>
</dbReference>
<dbReference type="GO" id="GO:0051301">
    <property type="term" value="P:cell division"/>
    <property type="evidence" value="ECO:0007669"/>
    <property type="project" value="UniProtKB-KW"/>
</dbReference>
<evidence type="ECO:0000313" key="11">
    <source>
        <dbReference type="EMBL" id="CAF1337344.1"/>
    </source>
</evidence>
<evidence type="ECO:0000313" key="12">
    <source>
        <dbReference type="EMBL" id="CAF3827506.1"/>
    </source>
</evidence>
<evidence type="ECO:0000256" key="1">
    <source>
        <dbReference type="ARBA" id="ARBA00004286"/>
    </source>
</evidence>
<evidence type="ECO:0000256" key="3">
    <source>
        <dbReference type="ARBA" id="ARBA00009471"/>
    </source>
</evidence>
<evidence type="ECO:0000256" key="8">
    <source>
        <dbReference type="ARBA" id="ARBA00022776"/>
    </source>
</evidence>
<dbReference type="GO" id="GO:0005737">
    <property type="term" value="C:cytoplasm"/>
    <property type="evidence" value="ECO:0007669"/>
    <property type="project" value="UniProtKB-SubCell"/>
</dbReference>
<dbReference type="EMBL" id="CAJOAY010001322">
    <property type="protein sequence ID" value="CAF3827506.1"/>
    <property type="molecule type" value="Genomic_DNA"/>
</dbReference>
<dbReference type="Pfam" id="PF05786">
    <property type="entry name" value="Cnd2"/>
    <property type="match status" value="1"/>
</dbReference>
<dbReference type="InterPro" id="IPR022816">
    <property type="entry name" value="Condensin_barren_su2"/>
</dbReference>
<dbReference type="GO" id="GO:0000796">
    <property type="term" value="C:condensin complex"/>
    <property type="evidence" value="ECO:0007669"/>
    <property type="project" value="InterPro"/>
</dbReference>
<dbReference type="AlphaFoldDB" id="A0A819CVL3"/>
<evidence type="ECO:0000256" key="7">
    <source>
        <dbReference type="ARBA" id="ARBA00022618"/>
    </source>
</evidence>
<comment type="caution">
    <text evidence="12">The sequence shown here is derived from an EMBL/GenBank/DDBJ whole genome shotgun (WGS) entry which is preliminary data.</text>
</comment>
<sequence>MIYDDEDDDEECLPIPRRCSLIGRNQLTTNDFSPNSEISPSDRRQSRLSFNNSISADSGIDEHIPTPKQLIELYEKTIELAAKNKINVKNAFQLSFVERLPEILNIIGFDNKIQFNNNNHDNDGPNFIKVGSVIDTSAKIYGLRVDALHNETQIFSGSIQSQEDDEEEEEPMDIDSDQLKTMKKATQQGRRRSNSYVVSDLTTISMPYEFNFYPLQPSNMCKWPGGVGSETLYAEMVSYTMYSSSDFPVVNGFVNFDSRINMEYVDNESILDVTAEIMCDLIPLREIIKEYEGENHFLGCQILREFTFNEESTESYIETIDECSMFDNLSNEDDQNILSDLRDEGASFHYQDLQSTYVGPPIIPSMDMTLLPNKLSFVDSVPSLLREKTDPSDYTYFDATKLKLFAGPYVWKYINLLPDLIKPSLPTNQNTLINNNRLAKTSIHPLYKTRRNFKLDLSNHDRQRSVNELMAINPLSKSIIKKQKRTILTNISQHNHQLRLSRSFCSINELMRSNNIPELIFDDKIQNLLDNSDPYPIHNDNYIADCNDEPFDYNFTRPIHYDRIEFDRNFTKIDTKKLQHQLIDEYNTESSKSSSLPITFSTLCVNLLDKNSLSIEKNELISAFYCMLNNCNKNNLFMKNNIQQDDLIIQKQSFDNSIQLSYSHMIL</sequence>
<keyword evidence="7" id="KW-0132">Cell division</keyword>
<keyword evidence="9" id="KW-0226">DNA condensation</keyword>
<evidence type="ECO:0000256" key="2">
    <source>
        <dbReference type="ARBA" id="ARBA00004496"/>
    </source>
</evidence>
<dbReference type="GO" id="GO:0007076">
    <property type="term" value="P:mitotic chromosome condensation"/>
    <property type="evidence" value="ECO:0007669"/>
    <property type="project" value="InterPro"/>
</dbReference>
<dbReference type="Proteomes" id="UP000663891">
    <property type="component" value="Unassembled WGS sequence"/>
</dbReference>
<keyword evidence="8" id="KW-0498">Mitosis</keyword>
<name>A0A819CVL3_9BILA</name>
<dbReference type="GO" id="GO:0003682">
    <property type="term" value="F:chromatin binding"/>
    <property type="evidence" value="ECO:0007669"/>
    <property type="project" value="TreeGrafter"/>
</dbReference>